<dbReference type="GO" id="GO:0005509">
    <property type="term" value="F:calcium ion binding"/>
    <property type="evidence" value="ECO:0007669"/>
    <property type="project" value="InterPro"/>
</dbReference>
<dbReference type="CDD" id="cd00051">
    <property type="entry name" value="EFh"/>
    <property type="match status" value="1"/>
</dbReference>
<accession>A0AAD6KFT4</accession>
<dbReference type="Pfam" id="PF13202">
    <property type="entry name" value="EF-hand_5"/>
    <property type="match status" value="2"/>
</dbReference>
<dbReference type="InterPro" id="IPR018247">
    <property type="entry name" value="EF_Hand_1_Ca_BS"/>
</dbReference>
<evidence type="ECO:0000259" key="2">
    <source>
        <dbReference type="PROSITE" id="PS50222"/>
    </source>
</evidence>
<evidence type="ECO:0000256" key="1">
    <source>
        <dbReference type="ARBA" id="ARBA00022837"/>
    </source>
</evidence>
<keyword evidence="4" id="KW-1185">Reference proteome</keyword>
<comment type="caution">
    <text evidence="3">The sequence shown here is derived from an EMBL/GenBank/DDBJ whole genome shotgun (WGS) entry which is preliminary data.</text>
</comment>
<dbReference type="InterPro" id="IPR002048">
    <property type="entry name" value="EF_hand_dom"/>
</dbReference>
<evidence type="ECO:0000313" key="3">
    <source>
        <dbReference type="EMBL" id="KAJ6422686.1"/>
    </source>
</evidence>
<sequence>MAIGGRFLELIKAILLNMEEIRRAAEAYYENLPEEKKRYTRFKFGEMDKNGDGHINLYEYVEYLDKDNNTALTHPSMFRALDKNTDGSLDFEEAKVLYYIMQSGRALLCKSCNTFLTDVYFSCTQCFTSNDSTGSTYEICCDCFGGTKFTHHGDAIFCDNYTLLSQSRSLALAATAEKRSSALGKIKKIVDVADEEIEMIGTVANLAVSTGCIIM</sequence>
<evidence type="ECO:0000313" key="4">
    <source>
        <dbReference type="Proteomes" id="UP001162972"/>
    </source>
</evidence>
<keyword evidence="1" id="KW-0106">Calcium</keyword>
<gene>
    <name evidence="3" type="ORF">OIU84_027619</name>
</gene>
<organism evidence="3 4">
    <name type="scientific">Salix udensis</name>
    <dbReference type="NCBI Taxonomy" id="889485"/>
    <lineage>
        <taxon>Eukaryota</taxon>
        <taxon>Viridiplantae</taxon>
        <taxon>Streptophyta</taxon>
        <taxon>Embryophyta</taxon>
        <taxon>Tracheophyta</taxon>
        <taxon>Spermatophyta</taxon>
        <taxon>Magnoliopsida</taxon>
        <taxon>eudicotyledons</taxon>
        <taxon>Gunneridae</taxon>
        <taxon>Pentapetalae</taxon>
        <taxon>rosids</taxon>
        <taxon>fabids</taxon>
        <taxon>Malpighiales</taxon>
        <taxon>Salicaceae</taxon>
        <taxon>Saliceae</taxon>
        <taxon>Salix</taxon>
    </lineage>
</organism>
<protein>
    <recommendedName>
        <fullName evidence="2">EF-hand domain-containing protein</fullName>
    </recommendedName>
</protein>
<dbReference type="SUPFAM" id="SSF47473">
    <property type="entry name" value="EF-hand"/>
    <property type="match status" value="1"/>
</dbReference>
<dbReference type="InterPro" id="IPR011992">
    <property type="entry name" value="EF-hand-dom_pair"/>
</dbReference>
<feature type="domain" description="EF-hand" evidence="2">
    <location>
        <begin position="35"/>
        <end position="70"/>
    </location>
</feature>
<reference evidence="3 4" key="1">
    <citation type="journal article" date="2023" name="Int. J. Mol. Sci.">
        <title>De Novo Assembly and Annotation of 11 Diverse Shrub Willow (Salix) Genomes Reveals Novel Gene Organization in Sex-Linked Regions.</title>
        <authorList>
            <person name="Hyden B."/>
            <person name="Feng K."/>
            <person name="Yates T.B."/>
            <person name="Jawdy S."/>
            <person name="Cereghino C."/>
            <person name="Smart L.B."/>
            <person name="Muchero W."/>
        </authorList>
    </citation>
    <scope>NUCLEOTIDE SEQUENCE [LARGE SCALE GENOMIC DNA]</scope>
    <source>
        <tissue evidence="3">Shoot tip</tissue>
    </source>
</reference>
<dbReference type="PROSITE" id="PS50222">
    <property type="entry name" value="EF_HAND_2"/>
    <property type="match status" value="2"/>
</dbReference>
<dbReference type="EMBL" id="JAPFFJ010000007">
    <property type="protein sequence ID" value="KAJ6422686.1"/>
    <property type="molecule type" value="Genomic_DNA"/>
</dbReference>
<dbReference type="PROSITE" id="PS00018">
    <property type="entry name" value="EF_HAND_1"/>
    <property type="match status" value="1"/>
</dbReference>
<feature type="domain" description="EF-hand" evidence="2">
    <location>
        <begin position="77"/>
        <end position="104"/>
    </location>
</feature>
<dbReference type="Proteomes" id="UP001162972">
    <property type="component" value="Chromosome 19"/>
</dbReference>
<proteinExistence type="predicted"/>
<dbReference type="AlphaFoldDB" id="A0AAD6KFT4"/>
<name>A0AAD6KFT4_9ROSI</name>
<dbReference type="Gene3D" id="1.10.238.10">
    <property type="entry name" value="EF-hand"/>
    <property type="match status" value="1"/>
</dbReference>